<dbReference type="RefSeq" id="WP_107906671.1">
    <property type="nucleotide sequence ID" value="NZ_CBDRGH010000002.1"/>
</dbReference>
<protein>
    <submittedName>
        <fullName evidence="2">ROK family protein</fullName>
    </submittedName>
</protein>
<proteinExistence type="inferred from homology"/>
<gene>
    <name evidence="2" type="ORF">HUT05_32875</name>
</gene>
<organism evidence="2 3">
    <name type="scientific">Streptomyces chartreusis</name>
    <dbReference type="NCBI Taxonomy" id="1969"/>
    <lineage>
        <taxon>Bacteria</taxon>
        <taxon>Bacillati</taxon>
        <taxon>Actinomycetota</taxon>
        <taxon>Actinomycetes</taxon>
        <taxon>Kitasatosporales</taxon>
        <taxon>Streptomycetaceae</taxon>
        <taxon>Streptomyces</taxon>
    </lineage>
</organism>
<dbReference type="Gene3D" id="3.30.420.40">
    <property type="match status" value="2"/>
</dbReference>
<dbReference type="PANTHER" id="PTHR18964">
    <property type="entry name" value="ROK (REPRESSOR, ORF, KINASE) FAMILY"/>
    <property type="match status" value="1"/>
</dbReference>
<dbReference type="InterPro" id="IPR043129">
    <property type="entry name" value="ATPase_NBD"/>
</dbReference>
<dbReference type="InterPro" id="IPR049874">
    <property type="entry name" value="ROK_cs"/>
</dbReference>
<dbReference type="Gene3D" id="1.10.10.10">
    <property type="entry name" value="Winged helix-like DNA-binding domain superfamily/Winged helix DNA-binding domain"/>
    <property type="match status" value="1"/>
</dbReference>
<dbReference type="SUPFAM" id="SSF53067">
    <property type="entry name" value="Actin-like ATPase domain"/>
    <property type="match status" value="1"/>
</dbReference>
<dbReference type="Proteomes" id="UP000509418">
    <property type="component" value="Chromosome"/>
</dbReference>
<dbReference type="InterPro" id="IPR036390">
    <property type="entry name" value="WH_DNA-bd_sf"/>
</dbReference>
<sequence length="398" mass="40835">MSARGQASAGDLLELVRSGRAVTRGALQQATGLSRATVGQRLDRLFRAGWLREGAGGPVGSPLGGRPSITLEFDDAHAIVLAADLETRHARAAVLTLTGEILAEHSGTLVVEDGPEAVLGDLGRWFAELLEKAGRRAEEVCGIGLAVPGPVDSETGRVVQPPIMPGWDGYDITGRLARAFGEETGAAPVPVLVDNDANLMAYGEQRTGYPDCSAFVLVKVSTGIGAGVVVDGSVYRGIDGGAGDIGHIRVGADAQCRCGSYGCLAAVASGRAVARRLAETGVPAASGSDVRDLLASGHPGAAALAREAGRQVGDVLATVVTLLNPGVLMIAGDLAGTAFLTGVRELLYQRALPRSTAHLDVVTSRLGERAGLIGAGALVVEHLYAPQRVEDRLVALGV</sequence>
<dbReference type="PANTHER" id="PTHR18964:SF173">
    <property type="entry name" value="GLUCOKINASE"/>
    <property type="match status" value="1"/>
</dbReference>
<dbReference type="InterPro" id="IPR000600">
    <property type="entry name" value="ROK"/>
</dbReference>
<comment type="similarity">
    <text evidence="1">Belongs to the ROK (NagC/XylR) family.</text>
</comment>
<dbReference type="EMBL" id="CP056041">
    <property type="protein sequence ID" value="QKZ21715.1"/>
    <property type="molecule type" value="Genomic_DNA"/>
</dbReference>
<dbReference type="PROSITE" id="PS01125">
    <property type="entry name" value="ROK"/>
    <property type="match status" value="1"/>
</dbReference>
<evidence type="ECO:0000313" key="3">
    <source>
        <dbReference type="Proteomes" id="UP000509418"/>
    </source>
</evidence>
<name>A0A7H8TEB3_STRCX</name>
<dbReference type="SUPFAM" id="SSF46785">
    <property type="entry name" value="Winged helix' DNA-binding domain"/>
    <property type="match status" value="1"/>
</dbReference>
<keyword evidence="3" id="KW-1185">Reference proteome</keyword>
<evidence type="ECO:0000313" key="2">
    <source>
        <dbReference type="EMBL" id="QKZ21715.1"/>
    </source>
</evidence>
<dbReference type="AlphaFoldDB" id="A0A7H8TEB3"/>
<reference evidence="2 3" key="1">
    <citation type="submission" date="2020-06" db="EMBL/GenBank/DDBJ databases">
        <title>Genome mining for natural products.</title>
        <authorList>
            <person name="Zhang B."/>
            <person name="Shi J."/>
            <person name="Ge H."/>
        </authorList>
    </citation>
    <scope>NUCLEOTIDE SEQUENCE [LARGE SCALE GENOMIC DNA]</scope>
    <source>
        <strain evidence="2 3">NA02069</strain>
    </source>
</reference>
<accession>A0A7H8TEB3</accession>
<evidence type="ECO:0000256" key="1">
    <source>
        <dbReference type="ARBA" id="ARBA00006479"/>
    </source>
</evidence>
<dbReference type="Pfam" id="PF00480">
    <property type="entry name" value="ROK"/>
    <property type="match status" value="1"/>
</dbReference>
<dbReference type="InterPro" id="IPR036388">
    <property type="entry name" value="WH-like_DNA-bd_sf"/>
</dbReference>